<gene>
    <name evidence="1" type="ORF">KP509_13G082700</name>
</gene>
<organism evidence="1 2">
    <name type="scientific">Ceratopteris richardii</name>
    <name type="common">Triangle waterfern</name>
    <dbReference type="NCBI Taxonomy" id="49495"/>
    <lineage>
        <taxon>Eukaryota</taxon>
        <taxon>Viridiplantae</taxon>
        <taxon>Streptophyta</taxon>
        <taxon>Embryophyta</taxon>
        <taxon>Tracheophyta</taxon>
        <taxon>Polypodiopsida</taxon>
        <taxon>Polypodiidae</taxon>
        <taxon>Polypodiales</taxon>
        <taxon>Pteridineae</taxon>
        <taxon>Pteridaceae</taxon>
        <taxon>Parkerioideae</taxon>
        <taxon>Ceratopteris</taxon>
    </lineage>
</organism>
<sequence length="180" mass="20224">MDREAYRHVKVHSTGRIDTTSLLLHQASPLITSEMKREQASCFRSPILCVPMLKKDKLSGPGNECQQTKVIFGENGLWQRKSLRYRNLVRNVNSAFNETDRRTKARIGGTCRFIVRLRKKRVQVRSLLRLPSNLLRKLSGAYVRIMVALASGGRWYGSGLANHSLAGGALLYPTNPASES</sequence>
<dbReference type="AlphaFoldDB" id="A0A8T2TJE5"/>
<proteinExistence type="predicted"/>
<name>A0A8T2TJE5_CERRI</name>
<dbReference type="Proteomes" id="UP000825935">
    <property type="component" value="Chromosome 13"/>
</dbReference>
<protein>
    <submittedName>
        <fullName evidence="1">Uncharacterized protein</fullName>
    </submittedName>
</protein>
<accession>A0A8T2TJE5</accession>
<comment type="caution">
    <text evidence="1">The sequence shown here is derived from an EMBL/GenBank/DDBJ whole genome shotgun (WGS) entry which is preliminary data.</text>
</comment>
<dbReference type="EMBL" id="CM035418">
    <property type="protein sequence ID" value="KAH7421943.1"/>
    <property type="molecule type" value="Genomic_DNA"/>
</dbReference>
<keyword evidence="2" id="KW-1185">Reference proteome</keyword>
<evidence type="ECO:0000313" key="1">
    <source>
        <dbReference type="EMBL" id="KAH7421943.1"/>
    </source>
</evidence>
<reference evidence="1" key="1">
    <citation type="submission" date="2021-08" db="EMBL/GenBank/DDBJ databases">
        <title>WGS assembly of Ceratopteris richardii.</title>
        <authorList>
            <person name="Marchant D.B."/>
            <person name="Chen G."/>
            <person name="Jenkins J."/>
            <person name="Shu S."/>
            <person name="Leebens-Mack J."/>
            <person name="Grimwood J."/>
            <person name="Schmutz J."/>
            <person name="Soltis P."/>
            <person name="Soltis D."/>
            <person name="Chen Z.-H."/>
        </authorList>
    </citation>
    <scope>NUCLEOTIDE SEQUENCE</scope>
    <source>
        <strain evidence="1">Whitten #5841</strain>
        <tissue evidence="1">Leaf</tissue>
    </source>
</reference>
<evidence type="ECO:0000313" key="2">
    <source>
        <dbReference type="Proteomes" id="UP000825935"/>
    </source>
</evidence>